<sequence>MIRRAVLFLALFSSVANAFAISTIAGEEFYGTWSTASSALHPDRQILELSPVGGRWIQRDDLGNDKVLVLDASDISFNDDLLIIDYKKPEEVFRLKLVLGGWKVRDNKRIFGTVYMYHDEGKGLSLYNGLPMSFESGVDQIPPQAFWAFFSETGPKKVASGYINELEEALKEVEGVSMSEGPDTNDYALERISYAVSITKPEHSAHPSAIAIRRGPFGAAAIETAAMYESDEADFQEFYRGYLQELEKQKQETDRYMEELINKMEALGALSPLEASKAIEASKLSE</sequence>
<accession>A0A1H2G770</accession>
<protein>
    <submittedName>
        <fullName evidence="3">Uncharacterized protein</fullName>
    </submittedName>
</protein>
<evidence type="ECO:0000313" key="4">
    <source>
        <dbReference type="Proteomes" id="UP000243924"/>
    </source>
</evidence>
<feature type="coiled-coil region" evidence="1">
    <location>
        <begin position="239"/>
        <end position="266"/>
    </location>
</feature>
<dbReference type="OrthoDB" id="9760620at2"/>
<feature type="chain" id="PRO_5009274586" evidence="2">
    <location>
        <begin position="19"/>
        <end position="286"/>
    </location>
</feature>
<organism evidence="3 4">
    <name type="scientific">Halopseudomonas salegens</name>
    <dbReference type="NCBI Taxonomy" id="1434072"/>
    <lineage>
        <taxon>Bacteria</taxon>
        <taxon>Pseudomonadati</taxon>
        <taxon>Pseudomonadota</taxon>
        <taxon>Gammaproteobacteria</taxon>
        <taxon>Pseudomonadales</taxon>
        <taxon>Pseudomonadaceae</taxon>
        <taxon>Halopseudomonas</taxon>
    </lineage>
</organism>
<keyword evidence="4" id="KW-1185">Reference proteome</keyword>
<dbReference type="AlphaFoldDB" id="A0A1H2G770"/>
<keyword evidence="2" id="KW-0732">Signal</keyword>
<reference evidence="4" key="1">
    <citation type="submission" date="2016-10" db="EMBL/GenBank/DDBJ databases">
        <authorList>
            <person name="Varghese N."/>
            <person name="Submissions S."/>
        </authorList>
    </citation>
    <scope>NUCLEOTIDE SEQUENCE [LARGE SCALE GENOMIC DNA]</scope>
    <source>
        <strain evidence="4">CECT 8338</strain>
    </source>
</reference>
<gene>
    <name evidence="3" type="ORF">SAMN05216210_2088</name>
</gene>
<dbReference type="Proteomes" id="UP000243924">
    <property type="component" value="Chromosome I"/>
</dbReference>
<dbReference type="RefSeq" id="WP_092386646.1">
    <property type="nucleotide sequence ID" value="NZ_LT629787.1"/>
</dbReference>
<evidence type="ECO:0000313" key="3">
    <source>
        <dbReference type="EMBL" id="SDU15404.1"/>
    </source>
</evidence>
<dbReference type="STRING" id="1434072.SAMN05216210_2088"/>
<feature type="signal peptide" evidence="2">
    <location>
        <begin position="1"/>
        <end position="18"/>
    </location>
</feature>
<dbReference type="EMBL" id="LT629787">
    <property type="protein sequence ID" value="SDU15404.1"/>
    <property type="molecule type" value="Genomic_DNA"/>
</dbReference>
<name>A0A1H2G770_9GAMM</name>
<proteinExistence type="predicted"/>
<evidence type="ECO:0000256" key="1">
    <source>
        <dbReference type="SAM" id="Coils"/>
    </source>
</evidence>
<keyword evidence="1" id="KW-0175">Coiled coil</keyword>
<evidence type="ECO:0000256" key="2">
    <source>
        <dbReference type="SAM" id="SignalP"/>
    </source>
</evidence>